<evidence type="ECO:0000256" key="1">
    <source>
        <dbReference type="SAM" id="MobiDB-lite"/>
    </source>
</evidence>
<feature type="region of interest" description="Disordered" evidence="1">
    <location>
        <begin position="628"/>
        <end position="649"/>
    </location>
</feature>
<feature type="transmembrane region" description="Helical" evidence="2">
    <location>
        <begin position="336"/>
        <end position="356"/>
    </location>
</feature>
<feature type="transmembrane region" description="Helical" evidence="2">
    <location>
        <begin position="519"/>
        <end position="537"/>
    </location>
</feature>
<organism evidence="5 6">
    <name type="scientific">Saccharomyces pastorianus</name>
    <name type="common">Lager yeast</name>
    <name type="synonym">Saccharomyces cerevisiae x Saccharomyces eubayanus</name>
    <dbReference type="NCBI Taxonomy" id="27292"/>
    <lineage>
        <taxon>Eukaryota</taxon>
        <taxon>Fungi</taxon>
        <taxon>Dikarya</taxon>
        <taxon>Ascomycota</taxon>
        <taxon>Saccharomycotina</taxon>
        <taxon>Saccharomycetes</taxon>
        <taxon>Saccharomycetales</taxon>
        <taxon>Saccharomycetaceae</taxon>
        <taxon>Saccharomyces</taxon>
    </lineage>
</organism>
<dbReference type="AlphaFoldDB" id="A0A6C1E8H9"/>
<dbReference type="PANTHER" id="PTHR35859">
    <property type="entry name" value="NONSELECTIVE CATION CHANNEL PROTEIN"/>
    <property type="match status" value="1"/>
</dbReference>
<protein>
    <submittedName>
        <fullName evidence="5">Calcium channel yvc1</fullName>
    </submittedName>
</protein>
<feature type="transmembrane region" description="Helical" evidence="2">
    <location>
        <begin position="238"/>
        <end position="256"/>
    </location>
</feature>
<dbReference type="EMBL" id="CP049005">
    <property type="protein sequence ID" value="QID85455.1"/>
    <property type="molecule type" value="Genomic_DNA"/>
</dbReference>
<feature type="transmembrane region" description="Helical" evidence="2">
    <location>
        <begin position="439"/>
        <end position="458"/>
    </location>
</feature>
<feature type="domain" description="Calcium channel YVC1-like C-terminal transmembrane" evidence="4">
    <location>
        <begin position="261"/>
        <end position="540"/>
    </location>
</feature>
<keyword evidence="2" id="KW-1133">Transmembrane helix</keyword>
<keyword evidence="2" id="KW-0812">Transmembrane</keyword>
<dbReference type="Pfam" id="PF23317">
    <property type="entry name" value="YVC1_C"/>
    <property type="match status" value="1"/>
</dbReference>
<proteinExistence type="predicted"/>
<dbReference type="InterPro" id="IPR052971">
    <property type="entry name" value="TRP_calcium_channel"/>
</dbReference>
<feature type="transmembrane region" description="Helical" evidence="2">
    <location>
        <begin position="298"/>
        <end position="316"/>
    </location>
</feature>
<gene>
    <name evidence="5" type="primary">YVC1_2</name>
    <name evidence="5" type="ORF">GRS66_008033</name>
</gene>
<name>A0A6C1E8H9_SACPS</name>
<accession>A0A6C1E8H9</accession>
<reference evidence="5 6" key="1">
    <citation type="journal article" date="2019" name="BMC Genomics">
        <title>Chromosome level assembly and comparative genome analysis confirm lager-brewing yeasts originated from a single hybridization.</title>
        <authorList>
            <person name="Salazar A.N."/>
            <person name="Gorter de Vries A.R."/>
            <person name="van den Broek M."/>
            <person name="Brouwers N."/>
            <person name="de la Torre Cortes P."/>
            <person name="Kuijpers N.G.A."/>
            <person name="Daran J.G."/>
            <person name="Abeel T."/>
        </authorList>
    </citation>
    <scope>NUCLEOTIDE SEQUENCE [LARGE SCALE GENOMIC DNA]</scope>
    <source>
        <strain evidence="5 6">CBS 1483</strain>
    </source>
</reference>
<dbReference type="InterPro" id="IPR056336">
    <property type="entry name" value="YVC1_C"/>
</dbReference>
<keyword evidence="2" id="KW-0472">Membrane</keyword>
<dbReference type="OrthoDB" id="301415at2759"/>
<dbReference type="InterPro" id="IPR056337">
    <property type="entry name" value="LHD_YVC1"/>
</dbReference>
<evidence type="ECO:0000256" key="2">
    <source>
        <dbReference type="SAM" id="Phobius"/>
    </source>
</evidence>
<feature type="transmembrane region" description="Helical" evidence="2">
    <location>
        <begin position="377"/>
        <end position="397"/>
    </location>
</feature>
<evidence type="ECO:0000313" key="6">
    <source>
        <dbReference type="Proteomes" id="UP000501346"/>
    </source>
</evidence>
<dbReference type="Pfam" id="PF23190">
    <property type="entry name" value="LHD_TRPY1"/>
    <property type="match status" value="1"/>
</dbReference>
<evidence type="ECO:0000259" key="3">
    <source>
        <dbReference type="Pfam" id="PF23190"/>
    </source>
</evidence>
<dbReference type="PANTHER" id="PTHR35859:SF1">
    <property type="entry name" value="NONSELECTIVE CATION CHANNEL PROTEIN"/>
    <property type="match status" value="1"/>
</dbReference>
<evidence type="ECO:0000313" key="5">
    <source>
        <dbReference type="EMBL" id="QID85455.1"/>
    </source>
</evidence>
<feature type="compositionally biased region" description="Acidic residues" evidence="1">
    <location>
        <begin position="629"/>
        <end position="642"/>
    </location>
</feature>
<dbReference type="Proteomes" id="UP000501346">
    <property type="component" value="Chromosome SeVIII-SeXV"/>
</dbReference>
<feature type="domain" description="YVC1 N-terminal linker helical" evidence="3">
    <location>
        <begin position="35"/>
        <end position="225"/>
    </location>
</feature>
<sequence>MVSSNNGLNLPISNEQCLPENTGSLGFEAPTPRQILRVTLNLKYLVDEIVPIVYNPAEIVCDHSEILSPKVIKLAYNACGGNPDDKANKRKYQSVIIFSLLKVCEWYSKLSTMEVHNAKLYEIRNLAAQQLCKLLIEQEETRDLQFLFMQLLLRRYVINENDEDQDPLNALELATDMHCTTVIGSSGFQRCLKWIWRGWIVQNGMDPTTFIKDDSLAEISIVSHFNPVRLKAPIYQNYLQMTFSFLFLGLYTLVVNGKDSERVQSFDLWETVFYIFNTGFILDELAKVYYIGYAHLSFWNLFNDATYLIITLAMGFRAMSVTPLNAKYTSEDWDKISYRVLSCAAPFVWSRLLLYLESQRFIGIMLVILKHMMKESIVFFFLLFLIMIGFTQGFLGLDSADGKRDITGPILGNLTITVLGLGSFDVFEEFAPPYAAILYYGYYFIVSVILLNILIALYSTAYQKVIDNADDEYMALMSQKTLRYIRAPDEDVYVSPLNLIELLMMPIFHVLPSKRAKDLSYTIMTIVYSPFLLFISIKETREARRIKYNRMKRLNDDANEYDTPWDLTDGYLDDDDGLFSDNQNSGMRATQLKNSRSLKLQRTAEQEDAHFKVPKKWYKNVKKCSPSFEEYENDDTDAEDDDDKSKDDVKELTEKVENLTAIITDLLQKLDLKDKKE</sequence>
<keyword evidence="6" id="KW-1185">Reference proteome</keyword>
<evidence type="ECO:0000259" key="4">
    <source>
        <dbReference type="Pfam" id="PF23317"/>
    </source>
</evidence>